<organism evidence="13 14">
    <name type="scientific">Owenia fusiformis</name>
    <name type="common">Polychaete worm</name>
    <dbReference type="NCBI Taxonomy" id="6347"/>
    <lineage>
        <taxon>Eukaryota</taxon>
        <taxon>Metazoa</taxon>
        <taxon>Spiralia</taxon>
        <taxon>Lophotrochozoa</taxon>
        <taxon>Annelida</taxon>
        <taxon>Polychaeta</taxon>
        <taxon>Sedentaria</taxon>
        <taxon>Canalipalpata</taxon>
        <taxon>Sabellida</taxon>
        <taxon>Oweniida</taxon>
        <taxon>Oweniidae</taxon>
        <taxon>Owenia</taxon>
    </lineage>
</organism>
<keyword evidence="4" id="KW-0949">S-adenosyl-L-methionine</keyword>
<keyword evidence="6" id="KW-0007">Acetylation</keyword>
<keyword evidence="5" id="KW-0694">RNA-binding</keyword>
<keyword evidence="2" id="KW-0489">Methyltransferase</keyword>
<comment type="catalytic activity">
    <reaction evidence="7">
        <text>guanosine(18) in tRNA + S-adenosyl-L-methionine = 2'-O-methylguanosine(18) in tRNA + S-adenosyl-L-homocysteine + H(+)</text>
        <dbReference type="Rhea" id="RHEA:20077"/>
        <dbReference type="Rhea" id="RHEA-COMP:10190"/>
        <dbReference type="Rhea" id="RHEA-COMP:10192"/>
        <dbReference type="ChEBI" id="CHEBI:15378"/>
        <dbReference type="ChEBI" id="CHEBI:57856"/>
        <dbReference type="ChEBI" id="CHEBI:59789"/>
        <dbReference type="ChEBI" id="CHEBI:74269"/>
        <dbReference type="ChEBI" id="CHEBI:74445"/>
        <dbReference type="EC" id="2.1.1.34"/>
    </reaction>
    <physiologicalReaction direction="left-to-right" evidence="7">
        <dbReference type="Rhea" id="RHEA:20078"/>
    </physiologicalReaction>
</comment>
<dbReference type="CDD" id="cd18091">
    <property type="entry name" value="SpoU-like_TRM3-like"/>
    <property type="match status" value="1"/>
</dbReference>
<evidence type="ECO:0000256" key="3">
    <source>
        <dbReference type="ARBA" id="ARBA00022679"/>
    </source>
</evidence>
<dbReference type="PANTHER" id="PTHR12029">
    <property type="entry name" value="RNA METHYLTRANSFERASE"/>
    <property type="match status" value="1"/>
</dbReference>
<accession>A0A8J1U0S1</accession>
<dbReference type="InterPro" id="IPR029028">
    <property type="entry name" value="Alpha/beta_knot_MTases"/>
</dbReference>
<dbReference type="EMBL" id="CAIIXF020000008">
    <property type="protein sequence ID" value="CAH1792155.1"/>
    <property type="molecule type" value="Genomic_DNA"/>
</dbReference>
<dbReference type="Gene3D" id="3.40.1280.10">
    <property type="match status" value="1"/>
</dbReference>
<dbReference type="GO" id="GO:0003723">
    <property type="term" value="F:RNA binding"/>
    <property type="evidence" value="ECO:0007669"/>
    <property type="project" value="UniProtKB-KW"/>
</dbReference>
<feature type="non-terminal residue" evidence="13">
    <location>
        <position position="1"/>
    </location>
</feature>
<dbReference type="SUPFAM" id="SSF75217">
    <property type="entry name" value="alpha/beta knot"/>
    <property type="match status" value="1"/>
</dbReference>
<keyword evidence="3" id="KW-0808">Transferase</keyword>
<evidence type="ECO:0000256" key="5">
    <source>
        <dbReference type="ARBA" id="ARBA00022884"/>
    </source>
</evidence>
<feature type="non-terminal residue" evidence="13">
    <location>
        <position position="191"/>
    </location>
</feature>
<comment type="function">
    <text evidence="8">S-adenosyl-L-methionine-dependent 2'-O-ribose methyltransferase that catalyzes the formation of 2'-O-methylguanosine at position 18 (Gm18) in a subset of tRNA. Selectively mediates Gm18 methylation of tRNAGln-TTG/CTG and tRNASer-TGA/GCT. Gm18 modification can enhance the stability of modified tRNAs.</text>
</comment>
<keyword evidence="14" id="KW-1185">Reference proteome</keyword>
<comment type="caution">
    <text evidence="13">The sequence shown here is derived from an EMBL/GenBank/DDBJ whole genome shotgun (WGS) entry which is preliminary data.</text>
</comment>
<dbReference type="InterPro" id="IPR001537">
    <property type="entry name" value="SpoU_MeTrfase"/>
</dbReference>
<feature type="domain" description="tRNA/rRNA methyltransferase SpoU type" evidence="12">
    <location>
        <begin position="53"/>
        <end position="191"/>
    </location>
</feature>
<dbReference type="InterPro" id="IPR045330">
    <property type="entry name" value="TRM3/TARBP1"/>
</dbReference>
<evidence type="ECO:0000256" key="4">
    <source>
        <dbReference type="ARBA" id="ARBA00022691"/>
    </source>
</evidence>
<dbReference type="PANTHER" id="PTHR12029:SF11">
    <property type="entry name" value="METHYLTRANSFERASE TARBP1-RELATED"/>
    <property type="match status" value="1"/>
</dbReference>
<proteinExistence type="inferred from homology"/>
<dbReference type="AlphaFoldDB" id="A0A8J1U0S1"/>
<dbReference type="Proteomes" id="UP000749559">
    <property type="component" value="Unassembled WGS sequence"/>
</dbReference>
<dbReference type="OrthoDB" id="241340at2759"/>
<evidence type="ECO:0000256" key="8">
    <source>
        <dbReference type="ARBA" id="ARBA00093361"/>
    </source>
</evidence>
<protein>
    <recommendedName>
        <fullName evidence="10">tRNA (guanosine(18)-2'-O)-methyltransferase TARBP1</fullName>
        <ecNumber evidence="9">2.1.1.34</ecNumber>
    </recommendedName>
    <alternativeName>
        <fullName evidence="11">TAR RNA-binding protein 1</fullName>
    </alternativeName>
</protein>
<comment type="similarity">
    <text evidence="1">Belongs to the class IV-like SAM-binding methyltransferase superfamily. RNA methyltransferase TrmH family.</text>
</comment>
<evidence type="ECO:0000256" key="7">
    <source>
        <dbReference type="ARBA" id="ARBA00093266"/>
    </source>
</evidence>
<evidence type="ECO:0000256" key="2">
    <source>
        <dbReference type="ARBA" id="ARBA00022603"/>
    </source>
</evidence>
<dbReference type="GO" id="GO:0030488">
    <property type="term" value="P:tRNA methylation"/>
    <property type="evidence" value="ECO:0007669"/>
    <property type="project" value="InterPro"/>
</dbReference>
<sequence length="191" mass="21373">GAWRVKPSELEDTLEATDGDVQKKVQPWRQMLPDEDMLHDIDGARKKHTPGGLVLVTSLINKPTNLGGLCRTGEIFGVSEYVIGNMKWLDDKMFQGLSVTAHKWLPIKEVRPHMLKTYLSEMREEGYTLIGVEQTANSTQLTDYSFPKKSLLLLGSEKEGIPVELIQYLDVCVEIPQQGVIRSLNVHVSGA</sequence>
<evidence type="ECO:0000256" key="9">
    <source>
        <dbReference type="ARBA" id="ARBA00093594"/>
    </source>
</evidence>
<evidence type="ECO:0000256" key="6">
    <source>
        <dbReference type="ARBA" id="ARBA00022990"/>
    </source>
</evidence>
<dbReference type="EC" id="2.1.1.34" evidence="9"/>
<evidence type="ECO:0000256" key="1">
    <source>
        <dbReference type="ARBA" id="ARBA00007228"/>
    </source>
</evidence>
<reference evidence="13" key="1">
    <citation type="submission" date="2022-03" db="EMBL/GenBank/DDBJ databases">
        <authorList>
            <person name="Martin C."/>
        </authorList>
    </citation>
    <scope>NUCLEOTIDE SEQUENCE</scope>
</reference>
<dbReference type="Pfam" id="PF00588">
    <property type="entry name" value="SpoU_methylase"/>
    <property type="match status" value="1"/>
</dbReference>
<dbReference type="FunFam" id="3.40.1280.10:FF:000010">
    <property type="entry name" value="probable methyltransferase TARBP1"/>
    <property type="match status" value="1"/>
</dbReference>
<evidence type="ECO:0000256" key="10">
    <source>
        <dbReference type="ARBA" id="ARBA00093636"/>
    </source>
</evidence>
<dbReference type="InterPro" id="IPR044748">
    <property type="entry name" value="Trm3/TARBP1_C"/>
</dbReference>
<evidence type="ECO:0000313" key="13">
    <source>
        <dbReference type="EMBL" id="CAH1792155.1"/>
    </source>
</evidence>
<evidence type="ECO:0000256" key="11">
    <source>
        <dbReference type="ARBA" id="ARBA00093656"/>
    </source>
</evidence>
<evidence type="ECO:0000313" key="14">
    <source>
        <dbReference type="Proteomes" id="UP000749559"/>
    </source>
</evidence>
<evidence type="ECO:0000259" key="12">
    <source>
        <dbReference type="Pfam" id="PF00588"/>
    </source>
</evidence>
<name>A0A8J1U0S1_OWEFU</name>
<gene>
    <name evidence="13" type="ORF">OFUS_LOCUS17168</name>
</gene>
<dbReference type="InterPro" id="IPR029026">
    <property type="entry name" value="tRNA_m1G_MTases_N"/>
</dbReference>
<dbReference type="GO" id="GO:0141100">
    <property type="term" value="F:tRNA (guanine(18)-2'-O)-methyltransferase activity"/>
    <property type="evidence" value="ECO:0007669"/>
    <property type="project" value="UniProtKB-EC"/>
</dbReference>